<dbReference type="InterPro" id="IPR046911">
    <property type="entry name" value="ABC-3C_CTD9"/>
</dbReference>
<dbReference type="Proteomes" id="UP000239590">
    <property type="component" value="Unassembled WGS sequence"/>
</dbReference>
<comment type="caution">
    <text evidence="2">The sequence shown here is derived from an EMBL/GenBank/DDBJ whole genome shotgun (WGS) entry which is preliminary data.</text>
</comment>
<evidence type="ECO:0000313" key="2">
    <source>
        <dbReference type="EMBL" id="PQA59844.1"/>
    </source>
</evidence>
<keyword evidence="3" id="KW-1185">Reference proteome</keyword>
<organism evidence="2 3">
    <name type="scientific">Siphonobacter curvatus</name>
    <dbReference type="NCBI Taxonomy" id="2094562"/>
    <lineage>
        <taxon>Bacteria</taxon>
        <taxon>Pseudomonadati</taxon>
        <taxon>Bacteroidota</taxon>
        <taxon>Cytophagia</taxon>
        <taxon>Cytophagales</taxon>
        <taxon>Cytophagaceae</taxon>
        <taxon>Siphonobacter</taxon>
    </lineage>
</organism>
<dbReference type="EMBL" id="PTRA01000001">
    <property type="protein sequence ID" value="PQA59844.1"/>
    <property type="molecule type" value="Genomic_DNA"/>
</dbReference>
<proteinExistence type="predicted"/>
<reference evidence="3" key="1">
    <citation type="submission" date="2018-02" db="EMBL/GenBank/DDBJ databases">
        <title>Genome sequencing of Solimonas sp. HR-BB.</title>
        <authorList>
            <person name="Lee Y."/>
            <person name="Jeon C.O."/>
        </authorList>
    </citation>
    <scope>NUCLEOTIDE SEQUENCE [LARGE SCALE GENOMIC DNA]</scope>
    <source>
        <strain evidence="3">HR-U</strain>
    </source>
</reference>
<evidence type="ECO:0000313" key="3">
    <source>
        <dbReference type="Proteomes" id="UP000239590"/>
    </source>
</evidence>
<accession>A0A2S7IQ53</accession>
<protein>
    <recommendedName>
        <fullName evidence="1">ABC-three component systems C-terminal domain-containing protein</fullName>
    </recommendedName>
</protein>
<evidence type="ECO:0000259" key="1">
    <source>
        <dbReference type="Pfam" id="PF20285"/>
    </source>
</evidence>
<sequence length="196" mass="22725">MIRGTTTLNAGNNSKQYYAMRDIVNNNVEIHFTASLNPNTIGNLLNQYKHELQDPSFKRQNDFIKRLQRFLVNISTAKIQTLEEKLVEGGFDENLEYALLTKEEFSKFLLEYKFSPSIQNINAIFLGKIFDQFNMFILPEIRKGTDHIVINELINSTIIAPIESLILDNDCDIDILTHHIRGMIFFLTGKCHIKWN</sequence>
<feature type="domain" description="ABC-three component systems C-terminal" evidence="1">
    <location>
        <begin position="81"/>
        <end position="195"/>
    </location>
</feature>
<name>A0A2S7IQ53_9BACT</name>
<dbReference type="Pfam" id="PF20285">
    <property type="entry name" value="CTD9"/>
    <property type="match status" value="1"/>
</dbReference>
<dbReference type="AlphaFoldDB" id="A0A2S7IQ53"/>
<gene>
    <name evidence="2" type="ORF">C5O19_09540</name>
</gene>